<dbReference type="InterPro" id="IPR002802">
    <property type="entry name" value="Endo_dU"/>
</dbReference>
<dbReference type="PATRIC" id="fig|1719120.3.peg.2517"/>
<evidence type="ECO:0000313" key="1">
    <source>
        <dbReference type="EMBL" id="KPQ43124.1"/>
    </source>
</evidence>
<organism evidence="1 2">
    <name type="scientific">Candidatus Methanoperedens nitratireducens</name>
    <dbReference type="NCBI Taxonomy" id="1392998"/>
    <lineage>
        <taxon>Archaea</taxon>
        <taxon>Methanobacteriati</taxon>
        <taxon>Methanobacteriota</taxon>
        <taxon>Stenosarchaea group</taxon>
        <taxon>Methanomicrobia</taxon>
        <taxon>Methanosarcinales</taxon>
        <taxon>ANME-2 cluster</taxon>
        <taxon>Candidatus Methanoperedentaceae</taxon>
        <taxon>Candidatus Methanoperedens</taxon>
    </lineage>
</organism>
<proteinExistence type="inferred from homology"/>
<dbReference type="NCBIfam" id="NF001977">
    <property type="entry name" value="PRK00766.1"/>
    <property type="match status" value="1"/>
</dbReference>
<dbReference type="AlphaFoldDB" id="A0A0P7ZHE0"/>
<dbReference type="Gene3D" id="3.30.2170.10">
    <property type="entry name" value="archaeoglobus fulgidus dsm 4304 superfamily"/>
    <property type="match status" value="1"/>
</dbReference>
<dbReference type="PIRSF" id="PIRSF006380">
    <property type="entry name" value="UCP006380"/>
    <property type="match status" value="1"/>
</dbReference>
<dbReference type="PANTHER" id="PTHR39518">
    <property type="entry name" value="UPF0215 PROTEIN MJ1150"/>
    <property type="match status" value="1"/>
</dbReference>
<dbReference type="Proteomes" id="UP000050360">
    <property type="component" value="Unassembled WGS sequence"/>
</dbReference>
<dbReference type="HAMAP" id="MF_00582">
    <property type="entry name" value="UPF0215"/>
    <property type="match status" value="1"/>
</dbReference>
<dbReference type="EMBL" id="LKCM01000177">
    <property type="protein sequence ID" value="KPQ43124.1"/>
    <property type="molecule type" value="Genomic_DNA"/>
</dbReference>
<comment type="caution">
    <text evidence="1">The sequence shown here is derived from an EMBL/GenBank/DDBJ whole genome shotgun (WGS) entry which is preliminary data.</text>
</comment>
<name>A0A0P7ZHE0_9EURY</name>
<evidence type="ECO:0000313" key="2">
    <source>
        <dbReference type="Proteomes" id="UP000050360"/>
    </source>
</evidence>
<accession>A0A0P7ZHE0</accession>
<dbReference type="Pfam" id="PF01949">
    <property type="entry name" value="Endo_dU"/>
    <property type="match status" value="1"/>
</dbReference>
<sequence length="203" mass="22884">RIEIFNKCHNQRNIMHIKPEIRILAIDDSPLINEKVMIIGAFFRGGEQLDGILRAEVTKDGMDATDVLIRIIKDSKYYTQIRVIMLDGVTYAGFNPVDITCICKETDLPVIVFMRSCPDFGKIKLALLHLPDPEKRWEIIQRAGMIHKIEQENPVFIQVCGLDKESAVEIIRLTSTHSNIPEPLRVAHIIATGVVLGESKGQA</sequence>
<dbReference type="PANTHER" id="PTHR39518:SF2">
    <property type="entry name" value="UPF0215 PROTEIN MJ1150"/>
    <property type="match status" value="1"/>
</dbReference>
<reference evidence="1 2" key="1">
    <citation type="submission" date="2015-09" db="EMBL/GenBank/DDBJ databases">
        <title>A metagenomics-based metabolic model of nitrate-dependent anaerobic oxidation of methane by Methanoperedens-like archaea.</title>
        <authorList>
            <person name="Arshad A."/>
            <person name="Speth D.R."/>
            <person name="De Graaf R.M."/>
            <person name="Op Den Camp H.J."/>
            <person name="Jetten M.S."/>
            <person name="Welte C.U."/>
        </authorList>
    </citation>
    <scope>NUCLEOTIDE SEQUENCE [LARGE SCALE GENOMIC DNA]</scope>
</reference>
<feature type="non-terminal residue" evidence="1">
    <location>
        <position position="1"/>
    </location>
</feature>
<gene>
    <name evidence="1" type="ORF">MPEBLZ_02306</name>
</gene>
<protein>
    <submittedName>
        <fullName evidence="1">Uncharacterized protein</fullName>
    </submittedName>
</protein>